<reference evidence="1 2" key="1">
    <citation type="submission" date="2016-03" db="EMBL/GenBank/DDBJ databases">
        <title>Whole genome sequencing of Grifola frondosa 9006-11.</title>
        <authorList>
            <person name="Min B."/>
            <person name="Park H."/>
            <person name="Kim J.-G."/>
            <person name="Cho H."/>
            <person name="Oh Y.-L."/>
            <person name="Kong W.-S."/>
            <person name="Choi I.-G."/>
        </authorList>
    </citation>
    <scope>NUCLEOTIDE SEQUENCE [LARGE SCALE GENOMIC DNA]</scope>
    <source>
        <strain evidence="1 2">9006-11</strain>
    </source>
</reference>
<organism evidence="1 2">
    <name type="scientific">Grifola frondosa</name>
    <name type="common">Maitake</name>
    <name type="synonym">Polyporus frondosus</name>
    <dbReference type="NCBI Taxonomy" id="5627"/>
    <lineage>
        <taxon>Eukaryota</taxon>
        <taxon>Fungi</taxon>
        <taxon>Dikarya</taxon>
        <taxon>Basidiomycota</taxon>
        <taxon>Agaricomycotina</taxon>
        <taxon>Agaricomycetes</taxon>
        <taxon>Polyporales</taxon>
        <taxon>Grifolaceae</taxon>
        <taxon>Grifola</taxon>
    </lineage>
</organism>
<dbReference type="Proteomes" id="UP000092993">
    <property type="component" value="Unassembled WGS sequence"/>
</dbReference>
<dbReference type="AlphaFoldDB" id="A0A1C7LUJ7"/>
<keyword evidence="2" id="KW-1185">Reference proteome</keyword>
<evidence type="ECO:0000313" key="1">
    <source>
        <dbReference type="EMBL" id="OBZ68433.1"/>
    </source>
</evidence>
<evidence type="ECO:0000313" key="2">
    <source>
        <dbReference type="Proteomes" id="UP000092993"/>
    </source>
</evidence>
<dbReference type="EMBL" id="LUGG01000020">
    <property type="protein sequence ID" value="OBZ68433.1"/>
    <property type="molecule type" value="Genomic_DNA"/>
</dbReference>
<sequence length="87" mass="9917">MLLVLVMRLRCSKAESSWELNIACVVLILAEIVVPFTTATSGARFCDDTFGERSKTHRLDMYALSANVTYQCDLTETSFHFENDRYT</sequence>
<proteinExistence type="predicted"/>
<protein>
    <submittedName>
        <fullName evidence="1">Uncharacterized protein</fullName>
    </submittedName>
</protein>
<gene>
    <name evidence="1" type="ORF">A0H81_11565</name>
</gene>
<accession>A0A1C7LUJ7</accession>
<comment type="caution">
    <text evidence="1">The sequence shown here is derived from an EMBL/GenBank/DDBJ whole genome shotgun (WGS) entry which is preliminary data.</text>
</comment>
<name>A0A1C7LUJ7_GRIFR</name>